<evidence type="ECO:0000313" key="1">
    <source>
        <dbReference type="EMBL" id="PRP76772.1"/>
    </source>
</evidence>
<name>A0A2P6MYJ2_9EUKA</name>
<accession>A0A2P6MYJ2</accession>
<gene>
    <name evidence="1" type="ORF">PROFUN_14785</name>
</gene>
<protein>
    <submittedName>
        <fullName evidence="1">Uncharacterized protein</fullName>
    </submittedName>
</protein>
<keyword evidence="2" id="KW-1185">Reference proteome</keyword>
<dbReference type="AlphaFoldDB" id="A0A2P6MYJ2"/>
<dbReference type="Proteomes" id="UP000241769">
    <property type="component" value="Unassembled WGS sequence"/>
</dbReference>
<organism evidence="1 2">
    <name type="scientific">Planoprotostelium fungivorum</name>
    <dbReference type="NCBI Taxonomy" id="1890364"/>
    <lineage>
        <taxon>Eukaryota</taxon>
        <taxon>Amoebozoa</taxon>
        <taxon>Evosea</taxon>
        <taxon>Variosea</taxon>
        <taxon>Cavosteliida</taxon>
        <taxon>Cavosteliaceae</taxon>
        <taxon>Planoprotostelium</taxon>
    </lineage>
</organism>
<proteinExistence type="predicted"/>
<evidence type="ECO:0000313" key="2">
    <source>
        <dbReference type="Proteomes" id="UP000241769"/>
    </source>
</evidence>
<dbReference type="InParanoid" id="A0A2P6MYJ2"/>
<reference evidence="1 2" key="1">
    <citation type="journal article" date="2018" name="Genome Biol. Evol.">
        <title>Multiple Roots of Fruiting Body Formation in Amoebozoa.</title>
        <authorList>
            <person name="Hillmann F."/>
            <person name="Forbes G."/>
            <person name="Novohradska S."/>
            <person name="Ferling I."/>
            <person name="Riege K."/>
            <person name="Groth M."/>
            <person name="Westermann M."/>
            <person name="Marz M."/>
            <person name="Spaller T."/>
            <person name="Winckler T."/>
            <person name="Schaap P."/>
            <person name="Glockner G."/>
        </authorList>
    </citation>
    <scope>NUCLEOTIDE SEQUENCE [LARGE SCALE GENOMIC DNA]</scope>
    <source>
        <strain evidence="1 2">Jena</strain>
    </source>
</reference>
<sequence>MERFPYARGFWVCGVCPNNQYTYDSSGWARHKLSQTHQSSLCQRNMPTNRAIENSSLDDNHHDNLDVPNSTNELEGGVMQRESITEQSVNSILYHQNHHLWKAILLRGKEMFPTLFKSDVTADLQNFTDVSGKVYNRTLFLTSNHTATGHQDIHGTTSINVQEGEQYSAVLTIPKKTAQGLLRHGHPQRTAHKLPFESLTLIITKQNVTLCGSCGETPLSFMPISGASSSMRCLAHSFLGCPRNFFLFIFKGEALTFGDLHDKPLYTPGPKPFKRILSTHAQVSIKDAVALNWMSAVDAQRYDVYHNLSCVQFQAILDQDHGMMQQAYNKYLAANTKLMILLGSENSATKKHIQCTFIEKEHLGFLWFEIILYKQRLIELFGSYVQFLGQNIHLLRCFKNVLNSMMIQMLNMIISSNSGSGSWDDATSIQQVSGSKYKANDLTRQYKIVPYSGLRNSAYEKELNAGHTNRAAVLRPSPGMKIQHLHKGIREYVSRNPADFKDYLDEISAETKYLNTISRLVKKENGPDARNRIGRRILQAAENSGDITDEGELFLSLFINQPTWLLCCCLVRSLALELIE</sequence>
<comment type="caution">
    <text evidence="1">The sequence shown here is derived from an EMBL/GenBank/DDBJ whole genome shotgun (WGS) entry which is preliminary data.</text>
</comment>
<dbReference type="EMBL" id="MDYQ01000302">
    <property type="protein sequence ID" value="PRP76772.1"/>
    <property type="molecule type" value="Genomic_DNA"/>
</dbReference>